<feature type="region of interest" description="Disordered" evidence="1">
    <location>
        <begin position="1"/>
        <end position="29"/>
    </location>
</feature>
<evidence type="ECO:0000256" key="1">
    <source>
        <dbReference type="SAM" id="MobiDB-lite"/>
    </source>
</evidence>
<accession>A0A9D4M6D1</accession>
<dbReference type="AlphaFoldDB" id="A0A9D4M6D1"/>
<evidence type="ECO:0000313" key="2">
    <source>
        <dbReference type="EMBL" id="KAH3869171.1"/>
    </source>
</evidence>
<reference evidence="2" key="2">
    <citation type="submission" date="2020-11" db="EMBL/GenBank/DDBJ databases">
        <authorList>
            <person name="McCartney M.A."/>
            <person name="Auch B."/>
            <person name="Kono T."/>
            <person name="Mallez S."/>
            <person name="Becker A."/>
            <person name="Gohl D.M."/>
            <person name="Silverstein K.A.T."/>
            <person name="Koren S."/>
            <person name="Bechman K.B."/>
            <person name="Herman A."/>
            <person name="Abrahante J.E."/>
            <person name="Garbe J."/>
        </authorList>
    </citation>
    <scope>NUCLEOTIDE SEQUENCE</scope>
    <source>
        <strain evidence="2">Duluth1</strain>
        <tissue evidence="2">Whole animal</tissue>
    </source>
</reference>
<keyword evidence="3" id="KW-1185">Reference proteome</keyword>
<evidence type="ECO:0000313" key="3">
    <source>
        <dbReference type="Proteomes" id="UP000828390"/>
    </source>
</evidence>
<comment type="caution">
    <text evidence="2">The sequence shown here is derived from an EMBL/GenBank/DDBJ whole genome shotgun (WGS) entry which is preliminary data.</text>
</comment>
<proteinExistence type="predicted"/>
<sequence length="52" mass="5676">MATTSRRRDKSLNADSLNGSNGSNGSEWVPMAPNGSQWLLSAYFDEVFLPIS</sequence>
<name>A0A9D4M6D1_DREPO</name>
<protein>
    <submittedName>
        <fullName evidence="2">Uncharacterized protein</fullName>
    </submittedName>
</protein>
<dbReference type="Proteomes" id="UP000828390">
    <property type="component" value="Unassembled WGS sequence"/>
</dbReference>
<gene>
    <name evidence="2" type="ORF">DPMN_032332</name>
</gene>
<reference evidence="2" key="1">
    <citation type="journal article" date="2019" name="bioRxiv">
        <title>The Genome of the Zebra Mussel, Dreissena polymorpha: A Resource for Invasive Species Research.</title>
        <authorList>
            <person name="McCartney M.A."/>
            <person name="Auch B."/>
            <person name="Kono T."/>
            <person name="Mallez S."/>
            <person name="Zhang Y."/>
            <person name="Obille A."/>
            <person name="Becker A."/>
            <person name="Abrahante J.E."/>
            <person name="Garbe J."/>
            <person name="Badalamenti J.P."/>
            <person name="Herman A."/>
            <person name="Mangelson H."/>
            <person name="Liachko I."/>
            <person name="Sullivan S."/>
            <person name="Sone E.D."/>
            <person name="Koren S."/>
            <person name="Silverstein K.A.T."/>
            <person name="Beckman K.B."/>
            <person name="Gohl D.M."/>
        </authorList>
    </citation>
    <scope>NUCLEOTIDE SEQUENCE</scope>
    <source>
        <strain evidence="2">Duluth1</strain>
        <tissue evidence="2">Whole animal</tissue>
    </source>
</reference>
<dbReference type="EMBL" id="JAIWYP010000002">
    <property type="protein sequence ID" value="KAH3869171.1"/>
    <property type="molecule type" value="Genomic_DNA"/>
</dbReference>
<organism evidence="2 3">
    <name type="scientific">Dreissena polymorpha</name>
    <name type="common">Zebra mussel</name>
    <name type="synonym">Mytilus polymorpha</name>
    <dbReference type="NCBI Taxonomy" id="45954"/>
    <lineage>
        <taxon>Eukaryota</taxon>
        <taxon>Metazoa</taxon>
        <taxon>Spiralia</taxon>
        <taxon>Lophotrochozoa</taxon>
        <taxon>Mollusca</taxon>
        <taxon>Bivalvia</taxon>
        <taxon>Autobranchia</taxon>
        <taxon>Heteroconchia</taxon>
        <taxon>Euheterodonta</taxon>
        <taxon>Imparidentia</taxon>
        <taxon>Neoheterodontei</taxon>
        <taxon>Myida</taxon>
        <taxon>Dreissenoidea</taxon>
        <taxon>Dreissenidae</taxon>
        <taxon>Dreissena</taxon>
    </lineage>
</organism>